<reference evidence="2" key="1">
    <citation type="submission" date="2016-10" db="EMBL/GenBank/DDBJ databases">
        <authorList>
            <person name="Varghese N."/>
            <person name="Submissions S."/>
        </authorList>
    </citation>
    <scope>NUCLEOTIDE SEQUENCE [LARGE SCALE GENOMIC DNA]</scope>
    <source>
        <strain evidence="2">BL36</strain>
    </source>
</reference>
<dbReference type="EMBL" id="FOTK01000011">
    <property type="protein sequence ID" value="SFL80196.1"/>
    <property type="molecule type" value="Genomic_DNA"/>
</dbReference>
<protein>
    <submittedName>
        <fullName evidence="1">Uncharacterized protein</fullName>
    </submittedName>
</protein>
<dbReference type="OrthoDB" id="8002007at2"/>
<accession>A0A1I4KNS2</accession>
<proteinExistence type="predicted"/>
<evidence type="ECO:0000313" key="1">
    <source>
        <dbReference type="EMBL" id="SFL80196.1"/>
    </source>
</evidence>
<evidence type="ECO:0000313" key="2">
    <source>
        <dbReference type="Proteomes" id="UP000199048"/>
    </source>
</evidence>
<dbReference type="RefSeq" id="WP_092040755.1">
    <property type="nucleotide sequence ID" value="NZ_FOTK01000011.1"/>
</dbReference>
<dbReference type="Proteomes" id="UP000199048">
    <property type="component" value="Unassembled WGS sequence"/>
</dbReference>
<sequence>MLTQAIAAQKDPGCPVDAISRAYLGFAGGDAGIALRCAIADALSDLMDAERRTRERSRLISRGYIREAPVTAGKAES</sequence>
<dbReference type="AlphaFoldDB" id="A0A1I4KNS2"/>
<dbReference type="STRING" id="582667.SAMN05192568_101137"/>
<organism evidence="1 2">
    <name type="scientific">Methylobacterium pseudosasicola</name>
    <dbReference type="NCBI Taxonomy" id="582667"/>
    <lineage>
        <taxon>Bacteria</taxon>
        <taxon>Pseudomonadati</taxon>
        <taxon>Pseudomonadota</taxon>
        <taxon>Alphaproteobacteria</taxon>
        <taxon>Hyphomicrobiales</taxon>
        <taxon>Methylobacteriaceae</taxon>
        <taxon>Methylobacterium</taxon>
    </lineage>
</organism>
<keyword evidence="2" id="KW-1185">Reference proteome</keyword>
<gene>
    <name evidence="1" type="ORF">SAMN05192568_101137</name>
</gene>
<name>A0A1I4KNS2_9HYPH</name>